<dbReference type="InterPro" id="IPR008366">
    <property type="entry name" value="NFAT"/>
</dbReference>
<keyword evidence="7" id="KW-0804">Transcription</keyword>
<dbReference type="GO" id="GO:0000978">
    <property type="term" value="F:RNA polymerase II cis-regulatory region sequence-specific DNA binding"/>
    <property type="evidence" value="ECO:0007669"/>
    <property type="project" value="TreeGrafter"/>
</dbReference>
<evidence type="ECO:0000256" key="6">
    <source>
        <dbReference type="ARBA" id="ARBA00023125"/>
    </source>
</evidence>
<dbReference type="Proteomes" id="UP000005408">
    <property type="component" value="Unassembled WGS sequence"/>
</dbReference>
<evidence type="ECO:0000259" key="10">
    <source>
        <dbReference type="PROSITE" id="PS50254"/>
    </source>
</evidence>
<keyword evidence="6" id="KW-0238">DNA-binding</keyword>
<evidence type="ECO:0000256" key="9">
    <source>
        <dbReference type="SAM" id="MobiDB-lite"/>
    </source>
</evidence>
<feature type="compositionally biased region" description="Polar residues" evidence="9">
    <location>
        <begin position="1014"/>
        <end position="1030"/>
    </location>
</feature>
<dbReference type="PANTHER" id="PTHR12533:SF7">
    <property type="entry name" value="NFAT NUCLEAR FACTOR, ISOFORM B"/>
    <property type="match status" value="1"/>
</dbReference>
<evidence type="ECO:0000256" key="2">
    <source>
        <dbReference type="ARBA" id="ARBA00004496"/>
    </source>
</evidence>
<dbReference type="InterPro" id="IPR032397">
    <property type="entry name" value="RHD_dimer"/>
</dbReference>
<dbReference type="SMART" id="SM00429">
    <property type="entry name" value="IPT"/>
    <property type="match status" value="1"/>
</dbReference>
<feature type="compositionally biased region" description="Low complexity" evidence="9">
    <location>
        <begin position="1149"/>
        <end position="1171"/>
    </location>
</feature>
<dbReference type="FunFam" id="2.60.40.340:FF:000002">
    <property type="entry name" value="Nuclear factor of activated T-cells 5, tonicity-responsive"/>
    <property type="match status" value="1"/>
</dbReference>
<dbReference type="InterPro" id="IPR008967">
    <property type="entry name" value="p53-like_TF_DNA-bd_sf"/>
</dbReference>
<dbReference type="GO" id="GO:0005634">
    <property type="term" value="C:nucleus"/>
    <property type="evidence" value="ECO:0007669"/>
    <property type="project" value="UniProtKB-SubCell"/>
</dbReference>
<dbReference type="InterPro" id="IPR011539">
    <property type="entry name" value="RHD_DNA_bind_dom"/>
</dbReference>
<dbReference type="Pfam" id="PF00554">
    <property type="entry name" value="RHD_DNA_bind"/>
    <property type="match status" value="1"/>
</dbReference>
<keyword evidence="4" id="KW-0597">Phosphoprotein</keyword>
<keyword evidence="12" id="KW-1185">Reference proteome</keyword>
<feature type="region of interest" description="Disordered" evidence="9">
    <location>
        <begin position="1147"/>
        <end position="1228"/>
    </location>
</feature>
<dbReference type="PANTHER" id="PTHR12533">
    <property type="entry name" value="NFAT"/>
    <property type="match status" value="1"/>
</dbReference>
<dbReference type="SUPFAM" id="SSF81296">
    <property type="entry name" value="E set domains"/>
    <property type="match status" value="1"/>
</dbReference>
<protein>
    <recommendedName>
        <fullName evidence="10">RHD domain-containing protein</fullName>
    </recommendedName>
</protein>
<feature type="region of interest" description="Disordered" evidence="9">
    <location>
        <begin position="1008"/>
        <end position="1030"/>
    </location>
</feature>
<keyword evidence="3" id="KW-0963">Cytoplasm</keyword>
<evidence type="ECO:0000313" key="12">
    <source>
        <dbReference type="Proteomes" id="UP000005408"/>
    </source>
</evidence>
<dbReference type="InterPro" id="IPR037059">
    <property type="entry name" value="RHD_DNA_bind_dom_sf"/>
</dbReference>
<keyword evidence="8" id="KW-0539">Nucleus</keyword>
<evidence type="ECO:0000256" key="3">
    <source>
        <dbReference type="ARBA" id="ARBA00022490"/>
    </source>
</evidence>
<accession>A0A8W8K9E2</accession>
<dbReference type="PROSITE" id="PS50254">
    <property type="entry name" value="REL_2"/>
    <property type="match status" value="1"/>
</dbReference>
<evidence type="ECO:0000313" key="11">
    <source>
        <dbReference type="EnsemblMetazoa" id="G22549.2:cds"/>
    </source>
</evidence>
<dbReference type="Gene3D" id="2.60.40.340">
    <property type="entry name" value="Rel homology domain (RHD), DNA-binding domain"/>
    <property type="match status" value="1"/>
</dbReference>
<dbReference type="InterPro" id="IPR014756">
    <property type="entry name" value="Ig_E-set"/>
</dbReference>
<dbReference type="SUPFAM" id="SSF49417">
    <property type="entry name" value="p53-like transcription factors"/>
    <property type="match status" value="1"/>
</dbReference>
<sequence>MQGVSAPSSLGLTAIQVSGTNGIILISQPINTSPVASNSLTFALPVSDQDVKISAEKLENMNKLKALLTASPLKVASPVSSAGNAGNLMKISCTATPIHSLSLGNASFQPTLTQISSPRTVSSLGSSDVFLCSSSSYGEVRTSSDIILNNHSNNSRSVTLQMDSVDSTTNDQVLYHQNSNNTQSLMNYNCISSKDDSSQDKTSVLHNLLTSGVESSVIDSPTSNCSPLSPEIGVHSSVSSPVLFETNTQSTLIAKSEQLRIEHDEDVKVEEFAWDVVNHEPKKSLKTHRNSNAGTTVVDCEPDSLFDAGSATSRTSEFTFTKFGADVSPIFTFSGEKEKTDTSSTSSVSIISSLRPDFDPEELNVPEITHIQLSPKISTNHVTRSRQRLRDLSLNQQFPCRVPGYEIQIQDQPEEQHRARYLTEGSRGAVKNKAGDGHAVVKLIGKVESALLWVFVGNDTGRVKPHGFYQACKVCGKNSTPCRERDIEGTTVIEMSMKSATDMSVSVDNVGILKLRNADVEQRIGLAKAKKKSTRARLIFRVMFQKADGNMQTLQISSNSILCTQPIGQPEICKISCRESSVEGGGELFIIGKNFMKGTKVFFQEREDDDEEGEITWQKEADVDKDYFQQTHLVCTIPPYHNLEIVKPKRIQLVVHCAGKASDPVQFMYTQASFEVFQSDARVQRLPRTVVQAPPTPRKQQQETPMETDNNFQKRRMSFTVSPEALELNNQIQQTQQQAEDGSGMFQLPPGTLNIDMKMQIDSPQNMDTKENMIQSQVIEHTSNMGSPSMSLGDLNQQVLSPAETLMNTPVSIGDSMFQQGVVTKQETIDSILQQGSPAVHQQPSSPMLQGTNPMMQQQGTLGISNHVNESTGNHQQSFGLNIESLVGQGNHHHIDMEKILSGGLHGNANVGVGSATSTASEMISSHLSGTMVTSTQPLTQLSRQNSSNSLTSNSSNSYNVHGYSAQNNILDVSQDFANILQDAKKDHPENIDKMAEAILNEKWNPSELHEQSHTPAPETTPQFPQNSYHASSSIAQLLATHLASLQSNRANSTTNFQTTHSFPTSNGVGQNGLQNFAPSQGISLAGLTNAGVETSVTQTLLRNMNIPLHNITTQNTVTTSANKVQMSTQQLLMNGSPIYTQNINGHLQQQQPQHQQQQPQHQQQHQQQQQSVPQIIICNPPAASQSLSQPQQSTPSSFVPNPAPAQQPPSIVILGGQGGNPSSQGNNQLQVENLLRSILDSLRPQGGSN</sequence>
<evidence type="ECO:0000256" key="8">
    <source>
        <dbReference type="ARBA" id="ARBA00023242"/>
    </source>
</evidence>
<feature type="compositionally biased region" description="Low complexity" evidence="9">
    <location>
        <begin position="1181"/>
        <end position="1198"/>
    </location>
</feature>
<dbReference type="GO" id="GO:0000981">
    <property type="term" value="F:DNA-binding transcription factor activity, RNA polymerase II-specific"/>
    <property type="evidence" value="ECO:0007669"/>
    <property type="project" value="TreeGrafter"/>
</dbReference>
<proteinExistence type="predicted"/>
<dbReference type="InterPro" id="IPR013783">
    <property type="entry name" value="Ig-like_fold"/>
</dbReference>
<evidence type="ECO:0000256" key="4">
    <source>
        <dbReference type="ARBA" id="ARBA00022553"/>
    </source>
</evidence>
<keyword evidence="5" id="KW-0805">Transcription regulation</keyword>
<evidence type="ECO:0000256" key="7">
    <source>
        <dbReference type="ARBA" id="ARBA00023163"/>
    </source>
</evidence>
<dbReference type="GO" id="GO:0005667">
    <property type="term" value="C:transcription regulator complex"/>
    <property type="evidence" value="ECO:0007669"/>
    <property type="project" value="TreeGrafter"/>
</dbReference>
<dbReference type="Gene3D" id="2.60.40.10">
    <property type="entry name" value="Immunoglobulins"/>
    <property type="match status" value="1"/>
</dbReference>
<dbReference type="InterPro" id="IPR002909">
    <property type="entry name" value="IPT_dom"/>
</dbReference>
<reference evidence="11" key="1">
    <citation type="submission" date="2022-08" db="UniProtKB">
        <authorList>
            <consortium name="EnsemblMetazoa"/>
        </authorList>
    </citation>
    <scope>IDENTIFICATION</scope>
    <source>
        <strain evidence="11">05x7-T-G4-1.051#20</strain>
    </source>
</reference>
<dbReference type="GO" id="GO:0005737">
    <property type="term" value="C:cytoplasm"/>
    <property type="evidence" value="ECO:0007669"/>
    <property type="project" value="UniProtKB-SubCell"/>
</dbReference>
<evidence type="ECO:0000256" key="5">
    <source>
        <dbReference type="ARBA" id="ARBA00023015"/>
    </source>
</evidence>
<dbReference type="EnsemblMetazoa" id="G22549.2">
    <property type="protein sequence ID" value="G22549.2:cds"/>
    <property type="gene ID" value="G22549"/>
</dbReference>
<dbReference type="AlphaFoldDB" id="A0A8W8K9E2"/>
<dbReference type="Pfam" id="PF16179">
    <property type="entry name" value="RHD_dimer"/>
    <property type="match status" value="1"/>
</dbReference>
<organism evidence="11 12">
    <name type="scientific">Magallana gigas</name>
    <name type="common">Pacific oyster</name>
    <name type="synonym">Crassostrea gigas</name>
    <dbReference type="NCBI Taxonomy" id="29159"/>
    <lineage>
        <taxon>Eukaryota</taxon>
        <taxon>Metazoa</taxon>
        <taxon>Spiralia</taxon>
        <taxon>Lophotrochozoa</taxon>
        <taxon>Mollusca</taxon>
        <taxon>Bivalvia</taxon>
        <taxon>Autobranchia</taxon>
        <taxon>Pteriomorphia</taxon>
        <taxon>Ostreida</taxon>
        <taxon>Ostreoidea</taxon>
        <taxon>Ostreidae</taxon>
        <taxon>Magallana</taxon>
    </lineage>
</organism>
<evidence type="ECO:0000256" key="1">
    <source>
        <dbReference type="ARBA" id="ARBA00004123"/>
    </source>
</evidence>
<comment type="subcellular location">
    <subcellularLocation>
        <location evidence="2">Cytoplasm</location>
    </subcellularLocation>
    <subcellularLocation>
        <location evidence="1">Nucleus</location>
    </subcellularLocation>
</comment>
<feature type="domain" description="RHD" evidence="10">
    <location>
        <begin position="404"/>
        <end position="568"/>
    </location>
</feature>
<name>A0A8W8K9E2_MAGGI</name>